<dbReference type="InterPro" id="IPR029025">
    <property type="entry name" value="T3SS_substrate_exporter_C"/>
</dbReference>
<reference evidence="3 4" key="1">
    <citation type="submission" date="2024-01" db="EMBL/GenBank/DDBJ databases">
        <title>The diversity of rhizobia nodulating Mimosa spp. in eleven states of Brazil covering several biomes is determined by host plant, location, and edaphic factors.</title>
        <authorList>
            <person name="Rouws L."/>
            <person name="Barauna A."/>
            <person name="Beukes C."/>
            <person name="De Faria S.M."/>
            <person name="Gross E."/>
            <person name="Dos Reis Junior F.B."/>
            <person name="Simon M."/>
            <person name="Maluk M."/>
            <person name="Odee D.W."/>
            <person name="Kenicer G."/>
            <person name="Young J.P.W."/>
            <person name="Reis V.M."/>
            <person name="Zilli J."/>
            <person name="James E.K."/>
        </authorList>
    </citation>
    <scope>NUCLEOTIDE SEQUENCE [LARGE SCALE GENOMIC DNA]</scope>
    <source>
        <strain evidence="3 4">JPY77</strain>
    </source>
</reference>
<name>A0ABU9Q7Z5_9BURK</name>
<feature type="transmembrane region" description="Helical" evidence="2">
    <location>
        <begin position="90"/>
        <end position="116"/>
    </location>
</feature>
<organism evidence="3 4">
    <name type="scientific">Paraburkholderia sabiae</name>
    <dbReference type="NCBI Taxonomy" id="273251"/>
    <lineage>
        <taxon>Bacteria</taxon>
        <taxon>Pseudomonadati</taxon>
        <taxon>Pseudomonadota</taxon>
        <taxon>Betaproteobacteria</taxon>
        <taxon>Burkholderiales</taxon>
        <taxon>Burkholderiaceae</taxon>
        <taxon>Paraburkholderia</taxon>
    </lineage>
</organism>
<comment type="caution">
    <text evidence="3">The sequence shown here is derived from an EMBL/GenBank/DDBJ whole genome shotgun (WGS) entry which is preliminary data.</text>
</comment>
<keyword evidence="2" id="KW-0812">Transmembrane</keyword>
<dbReference type="EMBL" id="JAZHGC010000005">
    <property type="protein sequence ID" value="MEM5285527.1"/>
    <property type="molecule type" value="Genomic_DNA"/>
</dbReference>
<evidence type="ECO:0000256" key="1">
    <source>
        <dbReference type="ARBA" id="ARBA00010690"/>
    </source>
</evidence>
<evidence type="ECO:0000256" key="2">
    <source>
        <dbReference type="SAM" id="Phobius"/>
    </source>
</evidence>
<dbReference type="PANTHER" id="PTHR30531:SF12">
    <property type="entry name" value="FLAGELLAR BIOSYNTHETIC PROTEIN FLHB"/>
    <property type="match status" value="1"/>
</dbReference>
<dbReference type="Proteomes" id="UP001494588">
    <property type="component" value="Unassembled WGS sequence"/>
</dbReference>
<dbReference type="RefSeq" id="WP_201649833.1">
    <property type="nucleotide sequence ID" value="NZ_CAJHCS010000006.1"/>
</dbReference>
<keyword evidence="4" id="KW-1185">Reference proteome</keyword>
<keyword evidence="2" id="KW-1133">Transmembrane helix</keyword>
<sequence>MAEKSQQPTAKRLREAREKGEVAKSAETISTAMFVGVCIALASGLAQIYARVQGLFRLVFDAVGAADPGARIASLVGEASHTLLLPTLGFVGIGLAAGLLAGFVQVGGIMAWSRLAPSLSRINPAEGLKNLWSLRNLINLVKMLVKTTLLVATLGWLIRTSLDPAVQAGFTRPLSILALIAHLLLLLFGWAALVFIVMALIDIVHQRHEFNQKMKMSVEEVRREHKETEGDPHIQGRRKQIALEMRMASLNDRIGYASAVVYSPRVAVALFYGGPGTLPWVLARGEGEVAERIVKLAQASLRPTLANTGLAESLYEATPESGTIGQHHFEEVARLLKWAKGAG</sequence>
<feature type="transmembrane region" description="Helical" evidence="2">
    <location>
        <begin position="29"/>
        <end position="50"/>
    </location>
</feature>
<dbReference type="InterPro" id="IPR006135">
    <property type="entry name" value="T3SS_substrate_exporter"/>
</dbReference>
<dbReference type="PRINTS" id="PR00950">
    <property type="entry name" value="TYPE3IMSPROT"/>
</dbReference>
<dbReference type="PANTHER" id="PTHR30531">
    <property type="entry name" value="FLAGELLAR BIOSYNTHETIC PROTEIN FLHB"/>
    <property type="match status" value="1"/>
</dbReference>
<feature type="transmembrane region" description="Helical" evidence="2">
    <location>
        <begin position="137"/>
        <end position="158"/>
    </location>
</feature>
<feature type="transmembrane region" description="Helical" evidence="2">
    <location>
        <begin position="178"/>
        <end position="204"/>
    </location>
</feature>
<dbReference type="SUPFAM" id="SSF160544">
    <property type="entry name" value="EscU C-terminal domain-like"/>
    <property type="match status" value="1"/>
</dbReference>
<protein>
    <submittedName>
        <fullName evidence="3">EscU/YscU/HrcU family type III secretion system export apparatus switch protein</fullName>
    </submittedName>
</protein>
<keyword evidence="2" id="KW-0472">Membrane</keyword>
<evidence type="ECO:0000313" key="4">
    <source>
        <dbReference type="Proteomes" id="UP001494588"/>
    </source>
</evidence>
<dbReference type="Gene3D" id="3.40.1690.10">
    <property type="entry name" value="secretion proteins EscU"/>
    <property type="match status" value="1"/>
</dbReference>
<gene>
    <name evidence="3" type="ORF">V4C55_07400</name>
</gene>
<comment type="similarity">
    <text evidence="1">Belongs to the type III secretion exporter family.</text>
</comment>
<proteinExistence type="inferred from homology"/>
<accession>A0ABU9Q7Z5</accession>
<evidence type="ECO:0000313" key="3">
    <source>
        <dbReference type="EMBL" id="MEM5285527.1"/>
    </source>
</evidence>
<dbReference type="Pfam" id="PF01312">
    <property type="entry name" value="Bac_export_2"/>
    <property type="match status" value="1"/>
</dbReference>